<organism evidence="1 2">
    <name type="scientific">Bilifractor porci</name>
    <dbReference type="NCBI Taxonomy" id="2606636"/>
    <lineage>
        <taxon>Bacteria</taxon>
        <taxon>Bacillati</taxon>
        <taxon>Bacillota</taxon>
        <taxon>Clostridia</taxon>
        <taxon>Lachnospirales</taxon>
        <taxon>Lachnospiraceae</taxon>
        <taxon>Bilifractor</taxon>
    </lineage>
</organism>
<dbReference type="AlphaFoldDB" id="A0A7X2TMS9"/>
<dbReference type="Proteomes" id="UP000466864">
    <property type="component" value="Unassembled WGS sequence"/>
</dbReference>
<reference evidence="1 2" key="1">
    <citation type="submission" date="2019-08" db="EMBL/GenBank/DDBJ databases">
        <title>In-depth cultivation of the pig gut microbiome towards novel bacterial diversity and tailored functional studies.</title>
        <authorList>
            <person name="Wylensek D."/>
            <person name="Hitch T.C.A."/>
            <person name="Clavel T."/>
        </authorList>
    </citation>
    <scope>NUCLEOTIDE SEQUENCE [LARGE SCALE GENOMIC DNA]</scope>
    <source>
        <strain evidence="1 2">Oil+RF-744-WCA-WT-13</strain>
    </source>
</reference>
<name>A0A7X2TMS9_9FIRM</name>
<gene>
    <name evidence="1" type="ORF">FYJ60_04320</name>
</gene>
<keyword evidence="2" id="KW-1185">Reference proteome</keyword>
<evidence type="ECO:0000313" key="1">
    <source>
        <dbReference type="EMBL" id="MST81534.1"/>
    </source>
</evidence>
<sequence>MNDDGYHNLCNAVIIQAIKDHRSAVRKNNKDEVERIERFFRSRYFSFYSDLDGEDVLRRLKKYEDNS</sequence>
<protein>
    <submittedName>
        <fullName evidence="1">Uncharacterized protein</fullName>
    </submittedName>
</protein>
<dbReference type="RefSeq" id="WP_154457334.1">
    <property type="nucleotide sequence ID" value="NZ_VUMV01000002.1"/>
</dbReference>
<comment type="caution">
    <text evidence="1">The sequence shown here is derived from an EMBL/GenBank/DDBJ whole genome shotgun (WGS) entry which is preliminary data.</text>
</comment>
<proteinExistence type="predicted"/>
<dbReference type="EMBL" id="VUMV01000002">
    <property type="protein sequence ID" value="MST81534.1"/>
    <property type="molecule type" value="Genomic_DNA"/>
</dbReference>
<evidence type="ECO:0000313" key="2">
    <source>
        <dbReference type="Proteomes" id="UP000466864"/>
    </source>
</evidence>
<accession>A0A7X2TMS9</accession>